<dbReference type="RefSeq" id="WP_072851173.1">
    <property type="nucleotide sequence ID" value="NZ_FQVI01000008.1"/>
</dbReference>
<sequence length="293" mass="33372">MHSYMKSIGFSNIKNKKELDEILKEVVDNYDEKTVVEDRDGHLFAEISKIYGCDYGITVCGEYDENNEFQMEYYFPHFRGTGITTREDIIIEKHAGKESFAGACDDVRIGVTMIFYLQNAGEYLSERGKGNIPGSNYSVTISGLAKEGKILLPVKKESHQVKEDQETATNRNRLLAAARNGDEDAMESLTMEDIDIYAMISRRIVKEDVYSIVDSYFMPYGIECDQYNVMGDIVDCSEVKNIKTGDTVYEMSILCNDIQFDVCINKNDLLGEPQPGRRFKGVIWLQGYINFNE</sequence>
<accession>A0A1M4X795</accession>
<dbReference type="AlphaFoldDB" id="A0A1M4X795"/>
<dbReference type="Proteomes" id="UP000184245">
    <property type="component" value="Unassembled WGS sequence"/>
</dbReference>
<dbReference type="OrthoDB" id="9774037at2"/>
<dbReference type="InterPro" id="IPR024541">
    <property type="entry name" value="DUF3881"/>
</dbReference>
<dbReference type="EMBL" id="FQVI01000008">
    <property type="protein sequence ID" value="SHE89285.1"/>
    <property type="molecule type" value="Genomic_DNA"/>
</dbReference>
<reference evidence="1 2" key="1">
    <citation type="submission" date="2016-11" db="EMBL/GenBank/DDBJ databases">
        <authorList>
            <person name="Jaros S."/>
            <person name="Januszkiewicz K."/>
            <person name="Wedrychowicz H."/>
        </authorList>
    </citation>
    <scope>NUCLEOTIDE SEQUENCE [LARGE SCALE GENOMIC DNA]</scope>
    <source>
        <strain evidence="1 2">DSM 17459</strain>
    </source>
</reference>
<proteinExistence type="predicted"/>
<dbReference type="STRING" id="1122155.SAMN02745158_01861"/>
<evidence type="ECO:0000313" key="1">
    <source>
        <dbReference type="EMBL" id="SHE89285.1"/>
    </source>
</evidence>
<protein>
    <submittedName>
        <fullName evidence="1">Uncharacterized protein</fullName>
    </submittedName>
</protein>
<keyword evidence="2" id="KW-1185">Reference proteome</keyword>
<name>A0A1M4X795_9CLOT</name>
<evidence type="ECO:0000313" key="2">
    <source>
        <dbReference type="Proteomes" id="UP000184245"/>
    </source>
</evidence>
<dbReference type="Pfam" id="PF12997">
    <property type="entry name" value="DUF3881"/>
    <property type="match status" value="1"/>
</dbReference>
<organism evidence="1 2">
    <name type="scientific">Lactonifactor longoviformis DSM 17459</name>
    <dbReference type="NCBI Taxonomy" id="1122155"/>
    <lineage>
        <taxon>Bacteria</taxon>
        <taxon>Bacillati</taxon>
        <taxon>Bacillota</taxon>
        <taxon>Clostridia</taxon>
        <taxon>Eubacteriales</taxon>
        <taxon>Clostridiaceae</taxon>
        <taxon>Lactonifactor</taxon>
    </lineage>
</organism>
<gene>
    <name evidence="1" type="ORF">SAMN02745158_01861</name>
</gene>